<evidence type="ECO:0000313" key="4">
    <source>
        <dbReference type="Proteomes" id="UP001172457"/>
    </source>
</evidence>
<protein>
    <recommendedName>
        <fullName evidence="2">PGG domain-containing protein</fullName>
    </recommendedName>
</protein>
<sequence length="188" mass="20716">MDLKTPRMFFIEVHEDLLKEGRDWMKDTANSCTIVAALIVTVAFAAAFTVPGGSKSEGKPVYLDNGAFMLFIISDAVALFSSVTSVLMFLGILTSRFAEADFLYTLPARMTIGLIFLFLSLTAMIVAFSATLSVVLQDKVRWIAAPLLAIACIPVGVFAVLQFPLLKKLIKSTFGPSIFHRQNKRMFH</sequence>
<dbReference type="Pfam" id="PF13962">
    <property type="entry name" value="PGG"/>
    <property type="match status" value="1"/>
</dbReference>
<comment type="caution">
    <text evidence="3">The sequence shown here is derived from an EMBL/GenBank/DDBJ whole genome shotgun (WGS) entry which is preliminary data.</text>
</comment>
<feature type="transmembrane region" description="Helical" evidence="1">
    <location>
        <begin position="142"/>
        <end position="161"/>
    </location>
</feature>
<dbReference type="Proteomes" id="UP001172457">
    <property type="component" value="Chromosome 3"/>
</dbReference>
<keyword evidence="1" id="KW-0472">Membrane</keyword>
<reference evidence="3" key="1">
    <citation type="submission" date="2023-03" db="EMBL/GenBank/DDBJ databases">
        <title>Chromosome-scale reference genome and RAD-based genetic map of yellow starthistle (Centaurea solstitialis) reveal putative structural variation and QTLs associated with invader traits.</title>
        <authorList>
            <person name="Reatini B."/>
            <person name="Cang F.A."/>
            <person name="Jiang Q."/>
            <person name="Mckibben M.T.W."/>
            <person name="Barker M.S."/>
            <person name="Rieseberg L.H."/>
            <person name="Dlugosch K.M."/>
        </authorList>
    </citation>
    <scope>NUCLEOTIDE SEQUENCE</scope>
    <source>
        <strain evidence="3">CAN-66</strain>
        <tissue evidence="3">Leaf</tissue>
    </source>
</reference>
<dbReference type="PANTHER" id="PTHR24177">
    <property type="entry name" value="CASKIN"/>
    <property type="match status" value="1"/>
</dbReference>
<dbReference type="InterPro" id="IPR026961">
    <property type="entry name" value="PGG_dom"/>
</dbReference>
<evidence type="ECO:0000256" key="1">
    <source>
        <dbReference type="SAM" id="Phobius"/>
    </source>
</evidence>
<feature type="transmembrane region" description="Helical" evidence="1">
    <location>
        <begin position="68"/>
        <end position="93"/>
    </location>
</feature>
<name>A0AA38WMW5_9ASTR</name>
<dbReference type="AlphaFoldDB" id="A0AA38WMW5"/>
<proteinExistence type="predicted"/>
<dbReference type="GO" id="GO:0016020">
    <property type="term" value="C:membrane"/>
    <property type="evidence" value="ECO:0007669"/>
    <property type="project" value="TreeGrafter"/>
</dbReference>
<dbReference type="EMBL" id="JARYMX010000003">
    <property type="protein sequence ID" value="KAJ9555589.1"/>
    <property type="molecule type" value="Genomic_DNA"/>
</dbReference>
<gene>
    <name evidence="3" type="ORF">OSB04_010203</name>
</gene>
<evidence type="ECO:0000259" key="2">
    <source>
        <dbReference type="Pfam" id="PF13962"/>
    </source>
</evidence>
<keyword evidence="1" id="KW-0812">Transmembrane</keyword>
<accession>A0AA38WMW5</accession>
<organism evidence="3 4">
    <name type="scientific">Centaurea solstitialis</name>
    <name type="common">yellow star-thistle</name>
    <dbReference type="NCBI Taxonomy" id="347529"/>
    <lineage>
        <taxon>Eukaryota</taxon>
        <taxon>Viridiplantae</taxon>
        <taxon>Streptophyta</taxon>
        <taxon>Embryophyta</taxon>
        <taxon>Tracheophyta</taxon>
        <taxon>Spermatophyta</taxon>
        <taxon>Magnoliopsida</taxon>
        <taxon>eudicotyledons</taxon>
        <taxon>Gunneridae</taxon>
        <taxon>Pentapetalae</taxon>
        <taxon>asterids</taxon>
        <taxon>campanulids</taxon>
        <taxon>Asterales</taxon>
        <taxon>Asteraceae</taxon>
        <taxon>Carduoideae</taxon>
        <taxon>Cardueae</taxon>
        <taxon>Centaureinae</taxon>
        <taxon>Centaurea</taxon>
    </lineage>
</organism>
<keyword evidence="1" id="KW-1133">Transmembrane helix</keyword>
<dbReference type="PANTHER" id="PTHR24177:SF304">
    <property type="entry name" value="ANKYRIN REPEAT-CONTAINING DOMAIN, PGG DOMAIN PROTEIN-RELATED"/>
    <property type="match status" value="1"/>
</dbReference>
<feature type="transmembrane region" description="Helical" evidence="1">
    <location>
        <begin position="28"/>
        <end position="48"/>
    </location>
</feature>
<evidence type="ECO:0000313" key="3">
    <source>
        <dbReference type="EMBL" id="KAJ9555589.1"/>
    </source>
</evidence>
<feature type="transmembrane region" description="Helical" evidence="1">
    <location>
        <begin position="114"/>
        <end position="136"/>
    </location>
</feature>
<feature type="domain" description="PGG" evidence="2">
    <location>
        <begin position="23"/>
        <end position="134"/>
    </location>
</feature>
<keyword evidence="4" id="KW-1185">Reference proteome</keyword>